<protein>
    <submittedName>
        <fullName evidence="1">Uncharacterized protein</fullName>
    </submittedName>
</protein>
<dbReference type="Proteomes" id="UP001143910">
    <property type="component" value="Unassembled WGS sequence"/>
</dbReference>
<gene>
    <name evidence="1" type="ORF">NQ176_g8927</name>
</gene>
<proteinExistence type="predicted"/>
<organism evidence="1 2">
    <name type="scientific">Zarea fungicola</name>
    <dbReference type="NCBI Taxonomy" id="93591"/>
    <lineage>
        <taxon>Eukaryota</taxon>
        <taxon>Fungi</taxon>
        <taxon>Dikarya</taxon>
        <taxon>Ascomycota</taxon>
        <taxon>Pezizomycotina</taxon>
        <taxon>Sordariomycetes</taxon>
        <taxon>Hypocreomycetidae</taxon>
        <taxon>Hypocreales</taxon>
        <taxon>Cordycipitaceae</taxon>
        <taxon>Zarea</taxon>
    </lineage>
</organism>
<comment type="caution">
    <text evidence="1">The sequence shown here is derived from an EMBL/GenBank/DDBJ whole genome shotgun (WGS) entry which is preliminary data.</text>
</comment>
<keyword evidence="2" id="KW-1185">Reference proteome</keyword>
<reference evidence="1" key="1">
    <citation type="submission" date="2022-08" db="EMBL/GenBank/DDBJ databases">
        <title>Genome Sequence of Lecanicillium fungicola.</title>
        <authorList>
            <person name="Buettner E."/>
        </authorList>
    </citation>
    <scope>NUCLEOTIDE SEQUENCE</scope>
    <source>
        <strain evidence="1">Babe33</strain>
    </source>
</reference>
<sequence>MTANGLHPEFKLPFQLKNQDLFHQDSYVHGQWVTAKSGKRFTVIDPGSDIAWASCPDNSAEDVDAAVASSYDAFQEYAKVNPRKRAQMLMAWHNLIAANKEDIAKILTYETGKPLAESIGEIDYSLGFAWWFSGEADRIQGSNFTPSAPHRRTIVIKQPIGVCVALVPWNFPIAMILRKAGAALAAGCTMVVKPSPETPLTCLTLAHLATQAGFAPGVFNVLTTSLENTPDLSEALCVHPSVKKEPQEVHSRARRQLSLYRL</sequence>
<dbReference type="EMBL" id="JANJQO010001863">
    <property type="protein sequence ID" value="KAJ2968942.1"/>
    <property type="molecule type" value="Genomic_DNA"/>
</dbReference>
<accession>A0ACC1MQI7</accession>
<name>A0ACC1MQI7_9HYPO</name>
<evidence type="ECO:0000313" key="2">
    <source>
        <dbReference type="Proteomes" id="UP001143910"/>
    </source>
</evidence>
<evidence type="ECO:0000313" key="1">
    <source>
        <dbReference type="EMBL" id="KAJ2968942.1"/>
    </source>
</evidence>